<comment type="caution">
    <text evidence="1">The sequence shown here is derived from an EMBL/GenBank/DDBJ whole genome shotgun (WGS) entry which is preliminary data.</text>
</comment>
<evidence type="ECO:0000313" key="1">
    <source>
        <dbReference type="EMBL" id="KAB8289333.1"/>
    </source>
</evidence>
<proteinExistence type="predicted"/>
<evidence type="ECO:0000313" key="2">
    <source>
        <dbReference type="EMBL" id="NEG71032.1"/>
    </source>
</evidence>
<dbReference type="AlphaFoldDB" id="A0A6L4X447"/>
<gene>
    <name evidence="1" type="ORF">DSM100688_0413</name>
    <name evidence="2" type="ORF">GFD24_02080</name>
</gene>
<dbReference type="RefSeq" id="WP_152357493.1">
    <property type="nucleotide sequence ID" value="NZ_WBSM01000001.1"/>
</dbReference>
<evidence type="ECO:0000313" key="4">
    <source>
        <dbReference type="Proteomes" id="UP000482084"/>
    </source>
</evidence>
<organism evidence="1 4">
    <name type="scientific">Bifidobacterium ramosum</name>
    <dbReference type="NCBI Taxonomy" id="1798158"/>
    <lineage>
        <taxon>Bacteria</taxon>
        <taxon>Bacillati</taxon>
        <taxon>Actinomycetota</taxon>
        <taxon>Actinomycetes</taxon>
        <taxon>Bifidobacteriales</taxon>
        <taxon>Bifidobacteriaceae</taxon>
        <taxon>Bifidobacterium</taxon>
    </lineage>
</organism>
<evidence type="ECO:0000313" key="3">
    <source>
        <dbReference type="Proteomes" id="UP000469943"/>
    </source>
</evidence>
<dbReference type="Proteomes" id="UP000482084">
    <property type="component" value="Unassembled WGS sequence"/>
</dbReference>
<reference evidence="2 3" key="1">
    <citation type="submission" date="2019-10" db="EMBL/GenBank/DDBJ databases">
        <title>Bifidobacterium from non-human primates.</title>
        <authorList>
            <person name="Modesto M."/>
        </authorList>
    </citation>
    <scope>NUCLEOTIDE SEQUENCE [LARGE SCALE GENOMIC DNA]</scope>
    <source>
        <strain evidence="2 3">TREM</strain>
    </source>
</reference>
<dbReference type="EMBL" id="WHZX01000001">
    <property type="protein sequence ID" value="NEG71032.1"/>
    <property type="molecule type" value="Genomic_DNA"/>
</dbReference>
<dbReference type="Proteomes" id="UP000469943">
    <property type="component" value="Unassembled WGS sequence"/>
</dbReference>
<accession>A0A6L4X447</accession>
<sequence length="171" mass="19098">MTRSRRTARTNGTRFETAMAGYLRWALDDRRIQRLRLHGAKDLGDIGNVFFFGEPVTIECKWTSAPNIGPHMREADREAGNQDSPYPWVLQKAAGVGLSTIRRQGMQLAYTYTDVLEQMLGHVDIRTIDRVTEGSQAVGRNKDVTMITVHQFALLCNYGQPLGPDADGGES</sequence>
<reference evidence="1 4" key="2">
    <citation type="submission" date="2019-10" db="EMBL/GenBank/DDBJ databases">
        <title>Characterization of the phylogenetic diversity of two novel species belonging to the genus Bifidobacterium: Bifidobacterium cebidarum sp. nov. and Bifidobacterium leontopitheci sp. nov.</title>
        <authorList>
            <person name="Lugli G.A."/>
            <person name="Duranti S."/>
            <person name="Milani C."/>
            <person name="Turroni F."/>
            <person name="Ventura M."/>
        </authorList>
    </citation>
    <scope>NUCLEOTIDE SEQUENCE [LARGE SCALE GENOMIC DNA]</scope>
    <source>
        <strain evidence="1 4">DSM 100688</strain>
    </source>
</reference>
<keyword evidence="4" id="KW-1185">Reference proteome</keyword>
<protein>
    <submittedName>
        <fullName evidence="1">Uncharacterized protein</fullName>
    </submittedName>
</protein>
<name>A0A6L4X447_9BIFI</name>
<dbReference type="EMBL" id="WBSM01000001">
    <property type="protein sequence ID" value="KAB8289333.1"/>
    <property type="molecule type" value="Genomic_DNA"/>
</dbReference>
<dbReference type="OrthoDB" id="3630198at2"/>